<dbReference type="InterPro" id="IPR007284">
    <property type="entry name" value="Ground-like_dom"/>
</dbReference>
<dbReference type="Pfam" id="PF04155">
    <property type="entry name" value="Ground-like"/>
    <property type="match status" value="1"/>
</dbReference>
<evidence type="ECO:0000313" key="2">
    <source>
        <dbReference type="EnsemblMetazoa" id="OVOC6649.1"/>
    </source>
</evidence>
<proteinExistence type="predicted"/>
<dbReference type="EnsemblMetazoa" id="OVOC6649.1">
    <property type="protein sequence ID" value="OVOC6649.1"/>
    <property type="gene ID" value="WBGene00243458"/>
</dbReference>
<reference evidence="2" key="2">
    <citation type="submission" date="2022-06" db="UniProtKB">
        <authorList>
            <consortium name="EnsemblMetazoa"/>
        </authorList>
    </citation>
    <scope>IDENTIFICATION</scope>
</reference>
<evidence type="ECO:0000259" key="1">
    <source>
        <dbReference type="Pfam" id="PF04155"/>
    </source>
</evidence>
<keyword evidence="3" id="KW-1185">Reference proteome</keyword>
<reference evidence="3" key="1">
    <citation type="submission" date="2013-10" db="EMBL/GenBank/DDBJ databases">
        <title>Genome sequencing of Onchocerca volvulus.</title>
        <authorList>
            <person name="Cotton J."/>
            <person name="Tsai J."/>
            <person name="Stanley E."/>
            <person name="Tracey A."/>
            <person name="Holroyd N."/>
            <person name="Lustigman S."/>
            <person name="Berriman M."/>
        </authorList>
    </citation>
    <scope>NUCLEOTIDE SEQUENCE</scope>
</reference>
<evidence type="ECO:0000313" key="3">
    <source>
        <dbReference type="Proteomes" id="UP000024404"/>
    </source>
</evidence>
<dbReference type="Proteomes" id="UP000024404">
    <property type="component" value="Unassembled WGS sequence"/>
</dbReference>
<dbReference type="OMA" id="RTIMQEN"/>
<accession>A0A8R1TX15</accession>
<sequence length="132" mass="15118">MLKVAPVTQTYVAPVINDCCCTCFTTCVYSQSLYSQPRIYGAKIFLPSFNYKREYDSRCNDPVLKSIMEKNMSDDPTDAKRAIQRAAEKHLGKKFNVICSKSDFSYIAYTDTFCQHSNNYITCYAFNPLPKI</sequence>
<dbReference type="AlphaFoldDB" id="A0A8R1TX15"/>
<dbReference type="EMBL" id="CMVM020000180">
    <property type="status" value="NOT_ANNOTATED_CDS"/>
    <property type="molecule type" value="Genomic_DNA"/>
</dbReference>
<protein>
    <submittedName>
        <fullName evidence="2">Ground-like domain-containing protein</fullName>
    </submittedName>
</protein>
<feature type="domain" description="Ground-like" evidence="1">
    <location>
        <begin position="56"/>
        <end position="126"/>
    </location>
</feature>
<organism evidence="2 3">
    <name type="scientific">Onchocerca volvulus</name>
    <dbReference type="NCBI Taxonomy" id="6282"/>
    <lineage>
        <taxon>Eukaryota</taxon>
        <taxon>Metazoa</taxon>
        <taxon>Ecdysozoa</taxon>
        <taxon>Nematoda</taxon>
        <taxon>Chromadorea</taxon>
        <taxon>Rhabditida</taxon>
        <taxon>Spirurina</taxon>
        <taxon>Spiruromorpha</taxon>
        <taxon>Filarioidea</taxon>
        <taxon>Onchocercidae</taxon>
        <taxon>Onchocerca</taxon>
    </lineage>
</organism>
<name>A0A8R1TX15_ONCVO</name>